<comment type="caution">
    <text evidence="11">The sequence shown here is derived from an EMBL/GenBank/DDBJ whole genome shotgun (WGS) entry which is preliminary data.</text>
</comment>
<dbReference type="PANTHER" id="PTHR43734:SF1">
    <property type="entry name" value="PHYTOENE DESATURASE"/>
    <property type="match status" value="1"/>
</dbReference>
<dbReference type="GO" id="GO:0016117">
    <property type="term" value="P:carotenoid biosynthetic process"/>
    <property type="evidence" value="ECO:0007669"/>
    <property type="project" value="UniProtKB-KW"/>
</dbReference>
<evidence type="ECO:0000256" key="9">
    <source>
        <dbReference type="SAM" id="Phobius"/>
    </source>
</evidence>
<dbReference type="FunFam" id="3.50.50.60:FF:000171">
    <property type="entry name" value="zeta-carotene-forming phytoene desaturase"/>
    <property type="match status" value="1"/>
</dbReference>
<dbReference type="PANTHER" id="PTHR43734">
    <property type="entry name" value="PHYTOENE DESATURASE"/>
    <property type="match status" value="1"/>
</dbReference>
<dbReference type="AlphaFoldDB" id="A0A9W4UJ30"/>
<dbReference type="InterPro" id="IPR002937">
    <property type="entry name" value="Amino_oxidase"/>
</dbReference>
<protein>
    <recommendedName>
        <fullName evidence="4">Phytoene desaturase</fullName>
    </recommendedName>
    <alternativeName>
        <fullName evidence="7">Phytoene desaturase (3,4-didehydrolycopene-forming)</fullName>
    </alternativeName>
</protein>
<evidence type="ECO:0000256" key="2">
    <source>
        <dbReference type="ARBA" id="ARBA00004829"/>
    </source>
</evidence>
<evidence type="ECO:0000256" key="3">
    <source>
        <dbReference type="ARBA" id="ARBA00006046"/>
    </source>
</evidence>
<dbReference type="Proteomes" id="UP001152607">
    <property type="component" value="Unassembled WGS sequence"/>
</dbReference>
<dbReference type="NCBIfam" id="TIGR02734">
    <property type="entry name" value="crtI_fam"/>
    <property type="match status" value="1"/>
</dbReference>
<feature type="domain" description="Amine oxidase" evidence="10">
    <location>
        <begin position="19"/>
        <end position="386"/>
    </location>
</feature>
<evidence type="ECO:0000259" key="10">
    <source>
        <dbReference type="Pfam" id="PF01593"/>
    </source>
</evidence>
<gene>
    <name evidence="11" type="ORF">PDIGIT_LOCUS10006</name>
</gene>
<evidence type="ECO:0000256" key="7">
    <source>
        <dbReference type="ARBA" id="ARBA00034551"/>
    </source>
</evidence>
<proteinExistence type="inferred from homology"/>
<dbReference type="GO" id="GO:0016166">
    <property type="term" value="F:phytoene dehydrogenase activity"/>
    <property type="evidence" value="ECO:0007669"/>
    <property type="project" value="UniProtKB-ARBA"/>
</dbReference>
<keyword evidence="9" id="KW-0812">Transmembrane</keyword>
<comment type="pathway">
    <text evidence="2 8">Carotenoid biosynthesis.</text>
</comment>
<keyword evidence="6 8" id="KW-0560">Oxidoreductase</keyword>
<dbReference type="InterPro" id="IPR014105">
    <property type="entry name" value="Carotenoid/retinoid_OxRdtase"/>
</dbReference>
<reference evidence="11" key="1">
    <citation type="submission" date="2023-01" db="EMBL/GenBank/DDBJ databases">
        <authorList>
            <person name="Van Ghelder C."/>
            <person name="Rancurel C."/>
        </authorList>
    </citation>
    <scope>NUCLEOTIDE SEQUENCE</scope>
    <source>
        <strain evidence="11">CNCM I-4278</strain>
    </source>
</reference>
<sequence>MAEKQKPKSVIIIGAGVGGTATAARLAAAGLKVTVVEKNDFTGGRCSLIHHDGYRFDQGPSLLLLPPLFREAFHDLGTSLEDEGVQLIKCEPNYRLHFHDGTPFTLSTDLSVMKQEIERFEGKAGFERYLSFLQESHRHYELSVIHVLKKNFYSLLSMARPNFLQHLLELHPFESIYRRASKYFKTERLRRVFTFASMYMGMSPFDAPGTYSLLQYTELAEGIWYPVGGFHKVVDAIVKIGERKGVEYRMNAPISKIQLSGDGRRATGVVLEGSEETLTADLVICNADLTYAYNNLLPQTRYAKSLSKREASCSSISFYWAMDQKFPELSGHNIFLAEDYQESFDSIFKKHQIPEEPSFYVNVPSRMDPTAAPPGCDTLVVLVPVGHLLDSNTESHRGTPSATGGTQDWDKMVSIARTTILKTMETRLKIDLAAHIVHESVNTPPSWKSTFNLDRGAILGLSHSFFNVLSFRPKTKHASIDNLYFVGASAHPGTGVPIVLAGAKMVSEDLLKDIGGQIPWGQNKQVQSSSGSPLDREKGIPLLRWLGWFVAVVIAILLTELNVFSDDFNWREMKLMGDW</sequence>
<comment type="cofactor">
    <cofactor evidence="1">
        <name>NAD(+)</name>
        <dbReference type="ChEBI" id="CHEBI:57540"/>
    </cofactor>
</comment>
<dbReference type="EMBL" id="CAOQHR010000007">
    <property type="protein sequence ID" value="CAI6336900.1"/>
    <property type="molecule type" value="Genomic_DNA"/>
</dbReference>
<dbReference type="SUPFAM" id="SSF51905">
    <property type="entry name" value="FAD/NAD(P)-binding domain"/>
    <property type="match status" value="1"/>
</dbReference>
<organism evidence="11 12">
    <name type="scientific">Periconia digitata</name>
    <dbReference type="NCBI Taxonomy" id="1303443"/>
    <lineage>
        <taxon>Eukaryota</taxon>
        <taxon>Fungi</taxon>
        <taxon>Dikarya</taxon>
        <taxon>Ascomycota</taxon>
        <taxon>Pezizomycotina</taxon>
        <taxon>Dothideomycetes</taxon>
        <taxon>Pleosporomycetidae</taxon>
        <taxon>Pleosporales</taxon>
        <taxon>Massarineae</taxon>
        <taxon>Periconiaceae</taxon>
        <taxon>Periconia</taxon>
    </lineage>
</organism>
<dbReference type="Gene3D" id="3.50.50.60">
    <property type="entry name" value="FAD/NAD(P)-binding domain"/>
    <property type="match status" value="2"/>
</dbReference>
<evidence type="ECO:0000256" key="5">
    <source>
        <dbReference type="ARBA" id="ARBA00022746"/>
    </source>
</evidence>
<evidence type="ECO:0000256" key="4">
    <source>
        <dbReference type="ARBA" id="ARBA00013293"/>
    </source>
</evidence>
<evidence type="ECO:0000256" key="6">
    <source>
        <dbReference type="ARBA" id="ARBA00023002"/>
    </source>
</evidence>
<feature type="transmembrane region" description="Helical" evidence="9">
    <location>
        <begin position="545"/>
        <end position="564"/>
    </location>
</feature>
<keyword evidence="5 8" id="KW-0125">Carotenoid biosynthesis</keyword>
<name>A0A9W4UJ30_9PLEO</name>
<dbReference type="Pfam" id="PF01593">
    <property type="entry name" value="Amino_oxidase"/>
    <property type="match status" value="1"/>
</dbReference>
<evidence type="ECO:0000256" key="1">
    <source>
        <dbReference type="ARBA" id="ARBA00001911"/>
    </source>
</evidence>
<evidence type="ECO:0000256" key="8">
    <source>
        <dbReference type="RuleBase" id="RU362075"/>
    </source>
</evidence>
<evidence type="ECO:0000313" key="12">
    <source>
        <dbReference type="Proteomes" id="UP001152607"/>
    </source>
</evidence>
<dbReference type="InterPro" id="IPR036188">
    <property type="entry name" value="FAD/NAD-bd_sf"/>
</dbReference>
<comment type="similarity">
    <text evidence="3 8">Belongs to the carotenoid/retinoid oxidoreductase family.</text>
</comment>
<keyword evidence="12" id="KW-1185">Reference proteome</keyword>
<dbReference type="InterPro" id="IPR008150">
    <property type="entry name" value="Phytoene_DH_bac_CS"/>
</dbReference>
<keyword evidence="9" id="KW-0472">Membrane</keyword>
<dbReference type="PROSITE" id="PS00982">
    <property type="entry name" value="PHYTOENE_DH"/>
    <property type="match status" value="1"/>
</dbReference>
<keyword evidence="9" id="KW-1133">Transmembrane helix</keyword>
<dbReference type="OrthoDB" id="7777654at2759"/>
<evidence type="ECO:0000313" key="11">
    <source>
        <dbReference type="EMBL" id="CAI6336900.1"/>
    </source>
</evidence>
<accession>A0A9W4UJ30</accession>